<gene>
    <name evidence="7" type="ORF">CFBP8129_43020</name>
</gene>
<dbReference type="GO" id="GO:0003855">
    <property type="term" value="F:3-dehydroquinate dehydratase activity"/>
    <property type="evidence" value="ECO:0007669"/>
    <property type="project" value="UniProtKB-EC"/>
</dbReference>
<organism evidence="7">
    <name type="scientific">Xanthomonas hortorum pv. gardneri</name>
    <dbReference type="NCBI Taxonomy" id="2754056"/>
    <lineage>
        <taxon>Bacteria</taxon>
        <taxon>Pseudomonadati</taxon>
        <taxon>Pseudomonadota</taxon>
        <taxon>Gammaproteobacteria</taxon>
        <taxon>Lysobacterales</taxon>
        <taxon>Lysobacteraceae</taxon>
        <taxon>Xanthomonas</taxon>
    </lineage>
</organism>
<evidence type="ECO:0000256" key="1">
    <source>
        <dbReference type="ARBA" id="ARBA00001864"/>
    </source>
</evidence>
<dbReference type="GeneID" id="55513823"/>
<sequence>MCILILQGPQADSAQVLPMQLPECAGRALRTLACADVDSLIAGLQAAGGDAEVELVLLDSGDLPPSERAHVHATALRAALDALPTPYIELHTDAAQELEPWLHPQHAPLAVVITPHDASRAYAMSLGIAARSLPSVHAPLRVAA</sequence>
<dbReference type="OrthoDB" id="5985963at2"/>
<comment type="pathway">
    <text evidence="2">Metabolic intermediate biosynthesis; chorismate biosynthesis; chorismate from D-erythrose 4-phosphate and phosphoenolpyruvate: step 3/7.</text>
</comment>
<evidence type="ECO:0000256" key="2">
    <source>
        <dbReference type="ARBA" id="ARBA00004902"/>
    </source>
</evidence>
<comment type="similarity">
    <text evidence="3">Belongs to the type-II 3-dehydroquinase family.</text>
</comment>
<proteinExistence type="inferred from homology"/>
<reference evidence="7" key="1">
    <citation type="submission" date="2020-07" db="EMBL/GenBank/DDBJ databases">
        <authorList>
            <person name="Pothier F. J."/>
        </authorList>
    </citation>
    <scope>NUCLEOTIDE SEQUENCE</scope>
    <source>
        <strain evidence="7">CFBP 8129</strain>
    </source>
</reference>
<protein>
    <recommendedName>
        <fullName evidence="5">3-dehydroquinate dehydratase</fullName>
        <ecNumber evidence="5">4.2.1.10</ecNumber>
    </recommendedName>
</protein>
<evidence type="ECO:0000256" key="5">
    <source>
        <dbReference type="ARBA" id="ARBA00012060"/>
    </source>
</evidence>
<comment type="catalytic activity">
    <reaction evidence="1">
        <text>3-dehydroquinate = 3-dehydroshikimate + H2O</text>
        <dbReference type="Rhea" id="RHEA:21096"/>
        <dbReference type="ChEBI" id="CHEBI:15377"/>
        <dbReference type="ChEBI" id="CHEBI:16630"/>
        <dbReference type="ChEBI" id="CHEBI:32364"/>
        <dbReference type="EC" id="4.2.1.10"/>
    </reaction>
</comment>
<dbReference type="Gene3D" id="3.40.50.9100">
    <property type="entry name" value="Dehydroquinase, class II"/>
    <property type="match status" value="1"/>
</dbReference>
<dbReference type="RefSeq" id="WP_006449104.1">
    <property type="nucleotide sequence ID" value="NZ_CP018728.1"/>
</dbReference>
<comment type="subunit">
    <text evidence="4">Homododecamer.</text>
</comment>
<name>A0A0G8N7Y2_9XANT</name>
<evidence type="ECO:0000256" key="3">
    <source>
        <dbReference type="ARBA" id="ARBA00011037"/>
    </source>
</evidence>
<evidence type="ECO:0000256" key="4">
    <source>
        <dbReference type="ARBA" id="ARBA00011193"/>
    </source>
</evidence>
<dbReference type="EMBL" id="LR828253">
    <property type="protein sequence ID" value="CAD0358545.1"/>
    <property type="molecule type" value="Genomic_DNA"/>
</dbReference>
<dbReference type="UniPathway" id="UPA00053">
    <property type="reaction ID" value="UER00086"/>
</dbReference>
<accession>A0A0G8N7Y2</accession>
<dbReference type="STRING" id="90270.BI317_01700"/>
<evidence type="ECO:0000256" key="6">
    <source>
        <dbReference type="ARBA" id="ARBA00023239"/>
    </source>
</evidence>
<evidence type="ECO:0000313" key="7">
    <source>
        <dbReference type="EMBL" id="CAD0358545.1"/>
    </source>
</evidence>
<dbReference type="EC" id="4.2.1.10" evidence="5"/>
<keyword evidence="6" id="KW-0456">Lyase</keyword>
<dbReference type="GO" id="GO:0009423">
    <property type="term" value="P:chorismate biosynthetic process"/>
    <property type="evidence" value="ECO:0007669"/>
    <property type="project" value="UniProtKB-UniPathway"/>
</dbReference>
<dbReference type="AlphaFoldDB" id="A0A0G8N7Y2"/>
<dbReference type="InterPro" id="IPR036441">
    <property type="entry name" value="DHquinase_II_sf"/>
</dbReference>
<dbReference type="EMBL" id="LR828253">
    <property type="protein sequence ID" value="CAD0358552.1"/>
    <property type="molecule type" value="Genomic_DNA"/>
</dbReference>